<accession>A0A1F5L0C9</accession>
<dbReference type="Proteomes" id="UP000177622">
    <property type="component" value="Unassembled WGS sequence"/>
</dbReference>
<protein>
    <submittedName>
        <fullName evidence="1">Uncharacterized protein</fullName>
    </submittedName>
</protein>
<proteinExistence type="predicted"/>
<sequence>MILVYHLLQAYTRGFFMNNEDTLIFSHSNAKRANVLSAQTPLHQHHRMLCFFHMTTGGIDASLPRTWPSRFGSSDHVLDSLLAGLDPRRPVGDHGCP</sequence>
<dbReference type="GeneID" id="34582958"/>
<gene>
    <name evidence="1" type="ORF">PENARI_c255G04726</name>
</gene>
<evidence type="ECO:0000313" key="2">
    <source>
        <dbReference type="Proteomes" id="UP000177622"/>
    </source>
</evidence>
<name>A0A1F5L0C9_PENAI</name>
<dbReference type="EMBL" id="LXJU01000255">
    <property type="protein sequence ID" value="OGE46450.1"/>
    <property type="molecule type" value="Genomic_DNA"/>
</dbReference>
<organism evidence="1 2">
    <name type="scientific">Penicillium arizonense</name>
    <dbReference type="NCBI Taxonomy" id="1835702"/>
    <lineage>
        <taxon>Eukaryota</taxon>
        <taxon>Fungi</taxon>
        <taxon>Dikarya</taxon>
        <taxon>Ascomycota</taxon>
        <taxon>Pezizomycotina</taxon>
        <taxon>Eurotiomycetes</taxon>
        <taxon>Eurotiomycetidae</taxon>
        <taxon>Eurotiales</taxon>
        <taxon>Aspergillaceae</taxon>
        <taxon>Penicillium</taxon>
    </lineage>
</organism>
<comment type="caution">
    <text evidence="1">The sequence shown here is derived from an EMBL/GenBank/DDBJ whole genome shotgun (WGS) entry which is preliminary data.</text>
</comment>
<evidence type="ECO:0000313" key="1">
    <source>
        <dbReference type="EMBL" id="OGE46450.1"/>
    </source>
</evidence>
<keyword evidence="2" id="KW-1185">Reference proteome</keyword>
<dbReference type="RefSeq" id="XP_022481921.1">
    <property type="nucleotide sequence ID" value="XM_022638224.1"/>
</dbReference>
<reference evidence="1 2" key="1">
    <citation type="journal article" date="2016" name="Sci. Rep.">
        <title>Penicillium arizonense, a new, genome sequenced fungal species, reveals a high chemical diversity in secreted metabolites.</title>
        <authorList>
            <person name="Grijseels S."/>
            <person name="Nielsen J.C."/>
            <person name="Randelovic M."/>
            <person name="Nielsen J."/>
            <person name="Nielsen K.F."/>
            <person name="Workman M."/>
            <person name="Frisvad J.C."/>
        </authorList>
    </citation>
    <scope>NUCLEOTIDE SEQUENCE [LARGE SCALE GENOMIC DNA]</scope>
    <source>
        <strain evidence="1 2">CBS 141311</strain>
    </source>
</reference>
<dbReference type="AlphaFoldDB" id="A0A1F5L0C9"/>